<evidence type="ECO:0000256" key="2">
    <source>
        <dbReference type="ARBA" id="ARBA00022692"/>
    </source>
</evidence>
<feature type="transmembrane region" description="Helical" evidence="6">
    <location>
        <begin position="329"/>
        <end position="348"/>
    </location>
</feature>
<dbReference type="InterPro" id="IPR050524">
    <property type="entry name" value="APC_YAT"/>
</dbReference>
<protein>
    <recommendedName>
        <fullName evidence="7">Amino acid permease/ SLC12A domain-containing protein</fullName>
    </recommendedName>
</protein>
<dbReference type="Proteomes" id="UP000283269">
    <property type="component" value="Unassembled WGS sequence"/>
</dbReference>
<evidence type="ECO:0000256" key="4">
    <source>
        <dbReference type="ARBA" id="ARBA00023136"/>
    </source>
</evidence>
<comment type="subcellular location">
    <subcellularLocation>
        <location evidence="1">Membrane</location>
        <topology evidence="1">Multi-pass membrane protein</topology>
    </subcellularLocation>
</comment>
<dbReference type="GO" id="GO:0016020">
    <property type="term" value="C:membrane"/>
    <property type="evidence" value="ECO:0007669"/>
    <property type="project" value="UniProtKB-SubCell"/>
</dbReference>
<dbReference type="AlphaFoldDB" id="A0A409XUW8"/>
<evidence type="ECO:0000259" key="7">
    <source>
        <dbReference type="Pfam" id="PF00324"/>
    </source>
</evidence>
<keyword evidence="4 6" id="KW-0472">Membrane</keyword>
<dbReference type="Gene3D" id="1.20.1740.10">
    <property type="entry name" value="Amino acid/polyamine transporter I"/>
    <property type="match status" value="1"/>
</dbReference>
<feature type="region of interest" description="Disordered" evidence="5">
    <location>
        <begin position="1"/>
        <end position="36"/>
    </location>
</feature>
<keyword evidence="2 6" id="KW-0812">Transmembrane</keyword>
<dbReference type="PANTHER" id="PTHR43341:SF20">
    <property type="entry name" value="AAT FAMILY AMINO ACID TRANSPORTER"/>
    <property type="match status" value="1"/>
</dbReference>
<dbReference type="GO" id="GO:0015171">
    <property type="term" value="F:amino acid transmembrane transporter activity"/>
    <property type="evidence" value="ECO:0007669"/>
    <property type="project" value="TreeGrafter"/>
</dbReference>
<feature type="transmembrane region" description="Helical" evidence="6">
    <location>
        <begin position="406"/>
        <end position="425"/>
    </location>
</feature>
<feature type="domain" description="Amino acid permease/ SLC12A" evidence="7">
    <location>
        <begin position="94"/>
        <end position="566"/>
    </location>
</feature>
<dbReference type="PANTHER" id="PTHR43341">
    <property type="entry name" value="AMINO ACID PERMEASE"/>
    <property type="match status" value="1"/>
</dbReference>
<comment type="caution">
    <text evidence="8">The sequence shown here is derived from an EMBL/GenBank/DDBJ whole genome shotgun (WGS) entry which is preliminary data.</text>
</comment>
<feature type="transmembrane region" description="Helical" evidence="6">
    <location>
        <begin position="543"/>
        <end position="563"/>
    </location>
</feature>
<evidence type="ECO:0000313" key="9">
    <source>
        <dbReference type="Proteomes" id="UP000283269"/>
    </source>
</evidence>
<dbReference type="InterPro" id="IPR004841">
    <property type="entry name" value="AA-permease/SLC12A_dom"/>
</dbReference>
<feature type="compositionally biased region" description="Low complexity" evidence="5">
    <location>
        <begin position="10"/>
        <end position="21"/>
    </location>
</feature>
<reference evidence="8 9" key="1">
    <citation type="journal article" date="2018" name="Evol. Lett.">
        <title>Horizontal gene cluster transfer increased hallucinogenic mushroom diversity.</title>
        <authorList>
            <person name="Reynolds H.T."/>
            <person name="Vijayakumar V."/>
            <person name="Gluck-Thaler E."/>
            <person name="Korotkin H.B."/>
            <person name="Matheny P.B."/>
            <person name="Slot J.C."/>
        </authorList>
    </citation>
    <scope>NUCLEOTIDE SEQUENCE [LARGE SCALE GENOMIC DNA]</scope>
    <source>
        <strain evidence="8 9">2631</strain>
    </source>
</reference>
<sequence>MEQFELRMRTSASASGPSTPASDEDASGGIHLSDTRNSTKHKINDRLVAARIRLEKYQQRWSEIGEELPPQINRSLLLRHSERDWTVIITSSRTGLYIGTATALRHAGPVGTLLGYMITGTVVWPNVGGPVGLAGLYVDPALGFALGWNAWYNWTIILPTELSAAAILLNGFFTNASAEFIRSSLPSALIASGLGRMERLSLSLILTIISLILAGIILDLGGGTEGFIGFKNWRDPGPFVEWRARGSLGKFLGVWSSMSQAVFAFFGTEIPGVAAGEVQNPAKNIPRAVNRVWIRMQVVPSATLFYVLAVFVAGLLVRSDDSRLIGPSSGSPGHVLVLTSPFVIAMQYSRLRHLEHICNAAFVVSAFSAATSDVYISSRFLYYLARCGHAPRFCAAIFHSEHNKTIVPWIGILVSAGFALLAFMSVSETSAEEIFHWLSSLNSTTALLSWIGMLYTYLRWYQGTIAAEKNDTTFKQTHQDIYKNRYRMQPWIAIYAFVMCVLILIFNGWFVFTRPGPWRMARELDDSPLKTDPEVGNWVPTFVSSYLALPFFLLAILGYKLIYRTRMVPLREMQFERGHIPEIHEEEPTTRWGRLLAVLF</sequence>
<feature type="transmembrane region" description="Helical" evidence="6">
    <location>
        <begin position="200"/>
        <end position="218"/>
    </location>
</feature>
<keyword evidence="3 6" id="KW-1133">Transmembrane helix</keyword>
<feature type="transmembrane region" description="Helical" evidence="6">
    <location>
        <begin position="492"/>
        <end position="512"/>
    </location>
</feature>
<dbReference type="InParanoid" id="A0A409XUW8"/>
<accession>A0A409XUW8</accession>
<evidence type="ECO:0000256" key="5">
    <source>
        <dbReference type="SAM" id="MobiDB-lite"/>
    </source>
</evidence>
<evidence type="ECO:0000256" key="3">
    <source>
        <dbReference type="ARBA" id="ARBA00022989"/>
    </source>
</evidence>
<keyword evidence="9" id="KW-1185">Reference proteome</keyword>
<gene>
    <name evidence="8" type="ORF">CVT25_001107</name>
</gene>
<dbReference type="EMBL" id="NHYD01000331">
    <property type="protein sequence ID" value="PPQ94474.1"/>
    <property type="molecule type" value="Genomic_DNA"/>
</dbReference>
<feature type="transmembrane region" description="Helical" evidence="6">
    <location>
        <begin position="298"/>
        <end position="317"/>
    </location>
</feature>
<feature type="transmembrane region" description="Helical" evidence="6">
    <location>
        <begin position="437"/>
        <end position="458"/>
    </location>
</feature>
<evidence type="ECO:0000313" key="8">
    <source>
        <dbReference type="EMBL" id="PPQ94474.1"/>
    </source>
</evidence>
<dbReference type="Pfam" id="PF00324">
    <property type="entry name" value="AA_permease"/>
    <property type="match status" value="1"/>
</dbReference>
<dbReference type="OrthoDB" id="3900342at2759"/>
<dbReference type="STRING" id="93625.A0A409XUW8"/>
<organism evidence="8 9">
    <name type="scientific">Psilocybe cyanescens</name>
    <dbReference type="NCBI Taxonomy" id="93625"/>
    <lineage>
        <taxon>Eukaryota</taxon>
        <taxon>Fungi</taxon>
        <taxon>Dikarya</taxon>
        <taxon>Basidiomycota</taxon>
        <taxon>Agaricomycotina</taxon>
        <taxon>Agaricomycetes</taxon>
        <taxon>Agaricomycetidae</taxon>
        <taxon>Agaricales</taxon>
        <taxon>Agaricineae</taxon>
        <taxon>Strophariaceae</taxon>
        <taxon>Psilocybe</taxon>
    </lineage>
</organism>
<proteinExistence type="predicted"/>
<name>A0A409XUW8_PSICY</name>
<evidence type="ECO:0000256" key="1">
    <source>
        <dbReference type="ARBA" id="ARBA00004141"/>
    </source>
</evidence>
<feature type="transmembrane region" description="Helical" evidence="6">
    <location>
        <begin position="360"/>
        <end position="385"/>
    </location>
</feature>
<evidence type="ECO:0000256" key="6">
    <source>
        <dbReference type="SAM" id="Phobius"/>
    </source>
</evidence>